<dbReference type="Proteomes" id="UP000284119">
    <property type="component" value="Unassembled WGS sequence"/>
</dbReference>
<comment type="caution">
    <text evidence="1">The sequence shown here is derived from an EMBL/GenBank/DDBJ whole genome shotgun (WGS) entry which is preliminary data.</text>
</comment>
<gene>
    <name evidence="1" type="ORF">D5396_00235</name>
</gene>
<dbReference type="PANTHER" id="PTHR39166:SF1">
    <property type="entry name" value="BLL1166 PROTEIN"/>
    <property type="match status" value="1"/>
</dbReference>
<keyword evidence="2" id="KW-1185">Reference proteome</keyword>
<name>A0ABX9P4S2_9GAMM</name>
<sequence>MRSHSCGEARVKEREQQIITWLSEEPLHVRALMEVQKLGLNDGWLAAGFVRNLVWDRLHGYPRVTPLNDIDVVYFNPEDRSVEADERLEQRLRAAAPELPWSVKNQARMHERHGHAPYASSAQAISYWVEVETAIGARMNADGQVELNAPLGLESLFHLTITPNPRHAIPAVFAERVSTKGWLRLWPKLEVQEMR</sequence>
<dbReference type="EMBL" id="RAHG01000001">
    <property type="protein sequence ID" value="RJT15599.1"/>
    <property type="molecule type" value="Genomic_DNA"/>
</dbReference>
<evidence type="ECO:0000313" key="2">
    <source>
        <dbReference type="Proteomes" id="UP000284119"/>
    </source>
</evidence>
<dbReference type="Pfam" id="PF06042">
    <property type="entry name" value="NTP_transf_6"/>
    <property type="match status" value="1"/>
</dbReference>
<reference evidence="1 2" key="1">
    <citation type="submission" date="2018-09" db="EMBL/GenBank/DDBJ databases">
        <authorList>
            <person name="Le Fleche-Mateos A."/>
        </authorList>
    </citation>
    <scope>NUCLEOTIDE SEQUENCE [LARGE SCALE GENOMIC DNA]</scope>
    <source>
        <strain evidence="1 2">DSM 30078</strain>
    </source>
</reference>
<dbReference type="PANTHER" id="PTHR39166">
    <property type="entry name" value="BLL1166 PROTEIN"/>
    <property type="match status" value="1"/>
</dbReference>
<accession>A0ABX9P4S2</accession>
<organism evidence="1 2">
    <name type="scientific">Rahnella inusitata</name>
    <dbReference type="NCBI Taxonomy" id="58169"/>
    <lineage>
        <taxon>Bacteria</taxon>
        <taxon>Pseudomonadati</taxon>
        <taxon>Pseudomonadota</taxon>
        <taxon>Gammaproteobacteria</taxon>
        <taxon>Enterobacterales</taxon>
        <taxon>Yersiniaceae</taxon>
        <taxon>Rahnella</taxon>
    </lineage>
</organism>
<evidence type="ECO:0000313" key="1">
    <source>
        <dbReference type="EMBL" id="RJT15599.1"/>
    </source>
</evidence>
<dbReference type="InterPro" id="IPR009267">
    <property type="entry name" value="NTP_transf_6"/>
</dbReference>
<protein>
    <submittedName>
        <fullName evidence="1">Nucleotidyltransferase family protein</fullName>
    </submittedName>
</protein>
<proteinExistence type="predicted"/>